<evidence type="ECO:0000259" key="2">
    <source>
        <dbReference type="Pfam" id="PF00437"/>
    </source>
</evidence>
<evidence type="ECO:0000313" key="3">
    <source>
        <dbReference type="EMBL" id="QAY66750.1"/>
    </source>
</evidence>
<dbReference type="InterPro" id="IPR050921">
    <property type="entry name" value="T4SS_GSP_E_ATPase"/>
</dbReference>
<dbReference type="GO" id="GO:0016887">
    <property type="term" value="F:ATP hydrolysis activity"/>
    <property type="evidence" value="ECO:0007669"/>
    <property type="project" value="InterPro"/>
</dbReference>
<dbReference type="Pfam" id="PF00437">
    <property type="entry name" value="T2SSE"/>
    <property type="match status" value="1"/>
</dbReference>
<organism evidence="3 4">
    <name type="scientific">Paenibacillus protaetiae</name>
    <dbReference type="NCBI Taxonomy" id="2509456"/>
    <lineage>
        <taxon>Bacteria</taxon>
        <taxon>Bacillati</taxon>
        <taxon>Bacillota</taxon>
        <taxon>Bacilli</taxon>
        <taxon>Bacillales</taxon>
        <taxon>Paenibacillaceae</taxon>
        <taxon>Paenibacillus</taxon>
    </lineage>
</organism>
<dbReference type="InterPro" id="IPR001482">
    <property type="entry name" value="T2SS/T4SS_dom"/>
</dbReference>
<sequence length="445" mass="49704">MLVRRNRWKARCTGQRWRSCLQHGRKEGWRLLLSDETVLELRERIRQQIDFSGALSDDGLIRLVEKNVFQWSERNPITAGDKVKLVKRLYHSFRGLDILQPLMEDATVTEIMINHHEEIFIERNGKLSKLPMVFESKERLEDLIQTIVAGVNRAVNESAPIVDARLKDGSRVHVVLPPIALRGPAVTIRKFPDKPLTVHQLVELGTLTEEAAELLCSLIAAQYNLFISGGTGTGKTTFLNALSQYIPSDERIITIEDSAELQIRTVPNLVSLETRNANTEGKGEITIRELIRASLRMRPSRIIVGEVRGGEALDMLQAMNTGHSGSMSTGHANGAKDMLARLETMTLSAADMPIPVIRQQIASALDILVHLSRLRDGSRRVTEICEVLGVVQGEIQLNTLYRFEEEGERDGRLIGSLQPIGDGLQHTEKLQMAGLYRSMKGSTAS</sequence>
<dbReference type="PANTHER" id="PTHR30486">
    <property type="entry name" value="TWITCHING MOTILITY PROTEIN PILT"/>
    <property type="match status" value="1"/>
</dbReference>
<evidence type="ECO:0000256" key="1">
    <source>
        <dbReference type="ARBA" id="ARBA00006611"/>
    </source>
</evidence>
<dbReference type="Proteomes" id="UP000293568">
    <property type="component" value="Chromosome"/>
</dbReference>
<name>A0A4P6EU48_9BACL</name>
<gene>
    <name evidence="3" type="ORF">ET464_10355</name>
</gene>
<dbReference type="EMBL" id="CP035492">
    <property type="protein sequence ID" value="QAY66750.1"/>
    <property type="molecule type" value="Genomic_DNA"/>
</dbReference>
<proteinExistence type="inferred from homology"/>
<feature type="domain" description="Bacterial type II secretion system protein E" evidence="2">
    <location>
        <begin position="97"/>
        <end position="373"/>
    </location>
</feature>
<accession>A0A4P6EU48</accession>
<dbReference type="InterPro" id="IPR027417">
    <property type="entry name" value="P-loop_NTPase"/>
</dbReference>
<dbReference type="PANTHER" id="PTHR30486:SF15">
    <property type="entry name" value="TYPE II_IV SECRETION SYSTEM ATPASE"/>
    <property type="match status" value="1"/>
</dbReference>
<dbReference type="SUPFAM" id="SSF52540">
    <property type="entry name" value="P-loop containing nucleoside triphosphate hydrolases"/>
    <property type="match status" value="1"/>
</dbReference>
<dbReference type="OrthoDB" id="9810761at2"/>
<dbReference type="Gene3D" id="3.40.50.300">
    <property type="entry name" value="P-loop containing nucleotide triphosphate hydrolases"/>
    <property type="match status" value="1"/>
</dbReference>
<reference evidence="3 4" key="1">
    <citation type="submission" date="2019-01" db="EMBL/GenBank/DDBJ databases">
        <title>Genome sequencing of strain FW100M-2.</title>
        <authorList>
            <person name="Heo J."/>
            <person name="Kim S.-J."/>
            <person name="Kim J.-S."/>
            <person name="Hong S.-B."/>
            <person name="Kwon S.-W."/>
        </authorList>
    </citation>
    <scope>NUCLEOTIDE SEQUENCE [LARGE SCALE GENOMIC DNA]</scope>
    <source>
        <strain evidence="3 4">FW100M-2</strain>
    </source>
</reference>
<dbReference type="KEGG" id="pprt:ET464_10355"/>
<dbReference type="AlphaFoldDB" id="A0A4P6EU48"/>
<dbReference type="Gene3D" id="3.30.450.380">
    <property type="match status" value="1"/>
</dbReference>
<evidence type="ECO:0000313" key="4">
    <source>
        <dbReference type="Proteomes" id="UP000293568"/>
    </source>
</evidence>
<keyword evidence="4" id="KW-1185">Reference proteome</keyword>
<dbReference type="CDD" id="cd01130">
    <property type="entry name" value="VirB11-like_ATPase"/>
    <property type="match status" value="1"/>
</dbReference>
<protein>
    <submittedName>
        <fullName evidence="3">CpaF family protein</fullName>
    </submittedName>
</protein>
<comment type="similarity">
    <text evidence="1">Belongs to the GSP E family.</text>
</comment>